<evidence type="ECO:0000256" key="12">
    <source>
        <dbReference type="ARBA" id="ARBA00022801"/>
    </source>
</evidence>
<sequence>MRKGKPLGFFLDKIRHLEEKIGYQFRNKELLMRALTHTSYAFEKKEEVENYEVLEFLGDSVIGLIVSEKLIEKFPQKTEGELSQIRAFLVSEPSLAKLARRVDLGSYILLGRGEIKSGGKDKESILCDVFESLFGAIYLDSDFETAKRIFENVFLKEMWQILENTRTYKDYKSYLQEVTQRDFKTIPEYQVIREEGPEHSKEFTVECRVNNIRTISKGKSKKEAEQAAAEKMLEKLGIL</sequence>
<dbReference type="SUPFAM" id="SSF54768">
    <property type="entry name" value="dsRNA-binding domain-like"/>
    <property type="match status" value="1"/>
</dbReference>
<evidence type="ECO:0000259" key="17">
    <source>
        <dbReference type="PROSITE" id="PS50142"/>
    </source>
</evidence>
<dbReference type="InterPro" id="IPR036389">
    <property type="entry name" value="RNase_III_sf"/>
</dbReference>
<keyword evidence="5 15" id="KW-0963">Cytoplasm</keyword>
<comment type="cofactor">
    <cofactor evidence="15">
        <name>Mg(2+)</name>
        <dbReference type="ChEBI" id="CHEBI:18420"/>
    </cofactor>
</comment>
<reference evidence="18 19" key="1">
    <citation type="submission" date="2016-10" db="EMBL/GenBank/DDBJ databases">
        <title>Genome sequence of a sulfur-reducing bacterium Desulfurobacterium indicum K6013.</title>
        <authorList>
            <person name="Cao J."/>
            <person name="Shao Z."/>
            <person name="Alain K."/>
            <person name="Jebbar M."/>
        </authorList>
    </citation>
    <scope>NUCLEOTIDE SEQUENCE [LARGE SCALE GENOMIC DNA]</scope>
    <source>
        <strain evidence="18 19">K6013</strain>
    </source>
</reference>
<dbReference type="PANTHER" id="PTHR11207">
    <property type="entry name" value="RIBONUCLEASE III"/>
    <property type="match status" value="1"/>
</dbReference>
<dbReference type="SUPFAM" id="SSF69065">
    <property type="entry name" value="RNase III domain-like"/>
    <property type="match status" value="1"/>
</dbReference>
<dbReference type="Gene3D" id="1.10.1520.10">
    <property type="entry name" value="Ribonuclease III domain"/>
    <property type="match status" value="1"/>
</dbReference>
<dbReference type="InterPro" id="IPR000999">
    <property type="entry name" value="RNase_III_dom"/>
</dbReference>
<dbReference type="EMBL" id="MOEN01000003">
    <property type="protein sequence ID" value="OMH41157.1"/>
    <property type="molecule type" value="Genomic_DNA"/>
</dbReference>
<keyword evidence="8 15" id="KW-0819">tRNA processing</keyword>
<dbReference type="GO" id="GO:0004525">
    <property type="term" value="F:ribonuclease III activity"/>
    <property type="evidence" value="ECO:0007669"/>
    <property type="project" value="UniProtKB-UniRule"/>
</dbReference>
<dbReference type="GO" id="GO:0042802">
    <property type="term" value="F:identical protein binding"/>
    <property type="evidence" value="ECO:0007669"/>
    <property type="project" value="UniProtKB-ARBA"/>
</dbReference>
<comment type="function">
    <text evidence="15">Digests double-stranded RNA. Involved in the processing of primary rRNA transcript to yield the immediate precursors to the large and small rRNAs (23S and 16S). Processes some mRNAs, and tRNAs when they are encoded in the rRNA operon. Processes pre-crRNA and tracrRNA of type II CRISPR loci if present in the organism.</text>
</comment>
<keyword evidence="11 15" id="KW-0255">Endonuclease</keyword>
<dbReference type="Proteomes" id="UP000187408">
    <property type="component" value="Unassembled WGS sequence"/>
</dbReference>
<dbReference type="CDD" id="cd00593">
    <property type="entry name" value="RIBOc"/>
    <property type="match status" value="1"/>
</dbReference>
<comment type="similarity">
    <text evidence="3">Belongs to the ribonuclease III family.</text>
</comment>
<feature type="binding site" evidence="15">
    <location>
        <position position="55"/>
    </location>
    <ligand>
        <name>Mg(2+)</name>
        <dbReference type="ChEBI" id="CHEBI:18420"/>
    </ligand>
</feature>
<keyword evidence="19" id="KW-1185">Reference proteome</keyword>
<dbReference type="Pfam" id="PF14622">
    <property type="entry name" value="Ribonucleas_3_3"/>
    <property type="match status" value="1"/>
</dbReference>
<dbReference type="FunFam" id="3.30.160.20:FF:000003">
    <property type="entry name" value="Ribonuclease 3"/>
    <property type="match status" value="1"/>
</dbReference>
<evidence type="ECO:0000256" key="14">
    <source>
        <dbReference type="ARBA" id="ARBA00022884"/>
    </source>
</evidence>
<feature type="active site" evidence="15">
    <location>
        <position position="131"/>
    </location>
</feature>
<feature type="active site" evidence="15">
    <location>
        <position position="59"/>
    </location>
</feature>
<proteinExistence type="inferred from homology"/>
<feature type="domain" description="DRBM" evidence="16">
    <location>
        <begin position="170"/>
        <end position="238"/>
    </location>
</feature>
<evidence type="ECO:0000256" key="8">
    <source>
        <dbReference type="ARBA" id="ARBA00022694"/>
    </source>
</evidence>
<keyword evidence="7 15" id="KW-0507">mRNA processing</keyword>
<keyword evidence="15" id="KW-0699">rRNA-binding</keyword>
<evidence type="ECO:0000256" key="13">
    <source>
        <dbReference type="ARBA" id="ARBA00022842"/>
    </source>
</evidence>
<evidence type="ECO:0000256" key="9">
    <source>
        <dbReference type="ARBA" id="ARBA00022722"/>
    </source>
</evidence>
<dbReference type="Pfam" id="PF00035">
    <property type="entry name" value="dsrm"/>
    <property type="match status" value="1"/>
</dbReference>
<dbReference type="GO" id="GO:0010468">
    <property type="term" value="P:regulation of gene expression"/>
    <property type="evidence" value="ECO:0007669"/>
    <property type="project" value="TreeGrafter"/>
</dbReference>
<keyword evidence="10 15" id="KW-0479">Metal-binding</keyword>
<evidence type="ECO:0000256" key="15">
    <source>
        <dbReference type="HAMAP-Rule" id="MF_00104"/>
    </source>
</evidence>
<keyword evidence="13 15" id="KW-0460">Magnesium</keyword>
<feature type="domain" description="RNase III" evidence="17">
    <location>
        <begin position="14"/>
        <end position="142"/>
    </location>
</feature>
<dbReference type="OrthoDB" id="9805026at2"/>
<dbReference type="InterPro" id="IPR014720">
    <property type="entry name" value="dsRBD_dom"/>
</dbReference>
<dbReference type="GO" id="GO:0005737">
    <property type="term" value="C:cytoplasm"/>
    <property type="evidence" value="ECO:0007669"/>
    <property type="project" value="UniProtKB-SubCell"/>
</dbReference>
<protein>
    <recommendedName>
        <fullName evidence="15">Ribonuclease 3</fullName>
        <ecNumber evidence="15">3.1.26.3</ecNumber>
    </recommendedName>
    <alternativeName>
        <fullName evidence="15">Ribonuclease III</fullName>
        <shortName evidence="15">RNase III</shortName>
    </alternativeName>
</protein>
<dbReference type="GO" id="GO:0019843">
    <property type="term" value="F:rRNA binding"/>
    <property type="evidence" value="ECO:0007669"/>
    <property type="project" value="UniProtKB-KW"/>
</dbReference>
<evidence type="ECO:0000256" key="10">
    <source>
        <dbReference type="ARBA" id="ARBA00022723"/>
    </source>
</evidence>
<dbReference type="EC" id="3.1.26.3" evidence="15"/>
<dbReference type="FunFam" id="1.10.1520.10:FF:000001">
    <property type="entry name" value="Ribonuclease 3"/>
    <property type="match status" value="1"/>
</dbReference>
<dbReference type="GO" id="GO:0046872">
    <property type="term" value="F:metal ion binding"/>
    <property type="evidence" value="ECO:0007669"/>
    <property type="project" value="UniProtKB-KW"/>
</dbReference>
<dbReference type="GO" id="GO:0006364">
    <property type="term" value="P:rRNA processing"/>
    <property type="evidence" value="ECO:0007669"/>
    <property type="project" value="UniProtKB-UniRule"/>
</dbReference>
<evidence type="ECO:0000256" key="4">
    <source>
        <dbReference type="ARBA" id="ARBA00011738"/>
    </source>
</evidence>
<evidence type="ECO:0000256" key="11">
    <source>
        <dbReference type="ARBA" id="ARBA00022759"/>
    </source>
</evidence>
<keyword evidence="6 15" id="KW-0698">rRNA processing</keyword>
<feature type="binding site" evidence="15">
    <location>
        <position position="128"/>
    </location>
    <ligand>
        <name>Mg(2+)</name>
        <dbReference type="ChEBI" id="CHEBI:18420"/>
    </ligand>
</feature>
<dbReference type="SMART" id="SM00535">
    <property type="entry name" value="RIBOc"/>
    <property type="match status" value="1"/>
</dbReference>
<dbReference type="GO" id="GO:0008033">
    <property type="term" value="P:tRNA processing"/>
    <property type="evidence" value="ECO:0007669"/>
    <property type="project" value="UniProtKB-KW"/>
</dbReference>
<evidence type="ECO:0000256" key="3">
    <source>
        <dbReference type="ARBA" id="ARBA00010183"/>
    </source>
</evidence>
<evidence type="ECO:0000256" key="6">
    <source>
        <dbReference type="ARBA" id="ARBA00022552"/>
    </source>
</evidence>
<dbReference type="SMART" id="SM00358">
    <property type="entry name" value="DSRM"/>
    <property type="match status" value="1"/>
</dbReference>
<dbReference type="Gene3D" id="3.30.160.20">
    <property type="match status" value="1"/>
</dbReference>
<dbReference type="STRING" id="1914305.BLW93_01320"/>
<evidence type="ECO:0000256" key="7">
    <source>
        <dbReference type="ARBA" id="ARBA00022664"/>
    </source>
</evidence>
<evidence type="ECO:0000259" key="16">
    <source>
        <dbReference type="PROSITE" id="PS50137"/>
    </source>
</evidence>
<keyword evidence="9 15" id="KW-0540">Nuclease</keyword>
<comment type="caution">
    <text evidence="18">The sequence shown here is derived from an EMBL/GenBank/DDBJ whole genome shotgun (WGS) entry which is preliminary data.</text>
</comment>
<dbReference type="InterPro" id="IPR011907">
    <property type="entry name" value="RNase_III"/>
</dbReference>
<dbReference type="GO" id="GO:0006397">
    <property type="term" value="P:mRNA processing"/>
    <property type="evidence" value="ECO:0007669"/>
    <property type="project" value="UniProtKB-UniRule"/>
</dbReference>
<comment type="subcellular location">
    <subcellularLocation>
        <location evidence="2 15">Cytoplasm</location>
    </subcellularLocation>
</comment>
<dbReference type="GO" id="GO:0003725">
    <property type="term" value="F:double-stranded RNA binding"/>
    <property type="evidence" value="ECO:0007669"/>
    <property type="project" value="TreeGrafter"/>
</dbReference>
<evidence type="ECO:0000256" key="1">
    <source>
        <dbReference type="ARBA" id="ARBA00000109"/>
    </source>
</evidence>
<comment type="subunit">
    <text evidence="4 15">Homodimer.</text>
</comment>
<dbReference type="PANTHER" id="PTHR11207:SF0">
    <property type="entry name" value="RIBONUCLEASE 3"/>
    <property type="match status" value="1"/>
</dbReference>
<evidence type="ECO:0000256" key="5">
    <source>
        <dbReference type="ARBA" id="ARBA00022490"/>
    </source>
</evidence>
<comment type="catalytic activity">
    <reaction evidence="1 15">
        <text>Endonucleolytic cleavage to 5'-phosphomonoester.</text>
        <dbReference type="EC" id="3.1.26.3"/>
    </reaction>
</comment>
<name>A0A1R1MN06_9BACT</name>
<organism evidence="18 19">
    <name type="scientific">Desulfurobacterium indicum</name>
    <dbReference type="NCBI Taxonomy" id="1914305"/>
    <lineage>
        <taxon>Bacteria</taxon>
        <taxon>Pseudomonadati</taxon>
        <taxon>Aquificota</taxon>
        <taxon>Aquificia</taxon>
        <taxon>Desulfurobacteriales</taxon>
        <taxon>Desulfurobacteriaceae</taxon>
        <taxon>Desulfurobacterium</taxon>
    </lineage>
</organism>
<gene>
    <name evidence="15" type="primary">rnc</name>
    <name evidence="18" type="ORF">BLW93_01320</name>
</gene>
<dbReference type="CDD" id="cd10845">
    <property type="entry name" value="DSRM_RNAse_III_family"/>
    <property type="match status" value="1"/>
</dbReference>
<evidence type="ECO:0000313" key="19">
    <source>
        <dbReference type="Proteomes" id="UP000187408"/>
    </source>
</evidence>
<keyword evidence="12 15" id="KW-0378">Hydrolase</keyword>
<dbReference type="PROSITE" id="PS50137">
    <property type="entry name" value="DS_RBD"/>
    <property type="match status" value="1"/>
</dbReference>
<accession>A0A1R1MN06</accession>
<evidence type="ECO:0000313" key="18">
    <source>
        <dbReference type="EMBL" id="OMH41157.1"/>
    </source>
</evidence>
<dbReference type="HAMAP" id="MF_00104">
    <property type="entry name" value="RNase_III"/>
    <property type="match status" value="1"/>
</dbReference>
<feature type="binding site" evidence="15">
    <location>
        <position position="131"/>
    </location>
    <ligand>
        <name>Mg(2+)</name>
        <dbReference type="ChEBI" id="CHEBI:18420"/>
    </ligand>
</feature>
<dbReference type="NCBIfam" id="TIGR02191">
    <property type="entry name" value="RNaseIII"/>
    <property type="match status" value="1"/>
</dbReference>
<dbReference type="AlphaFoldDB" id="A0A1R1MN06"/>
<evidence type="ECO:0000256" key="2">
    <source>
        <dbReference type="ARBA" id="ARBA00004496"/>
    </source>
</evidence>
<keyword evidence="14 15" id="KW-0694">RNA-binding</keyword>
<dbReference type="PROSITE" id="PS50142">
    <property type="entry name" value="RNASE_3_2"/>
    <property type="match status" value="1"/>
</dbReference>